<protein>
    <recommendedName>
        <fullName evidence="2">Protein HflK</fullName>
    </recommendedName>
</protein>
<keyword evidence="5" id="KW-0645">Protease</keyword>
<comment type="caution">
    <text evidence="5">The sequence shown here is derived from an EMBL/GenBank/DDBJ whole genome shotgun (WGS) entry which is preliminary data.</text>
</comment>
<keyword evidence="2" id="KW-0812">Transmembrane</keyword>
<comment type="similarity">
    <text evidence="1 2">Belongs to the band 7/mec-2 family. HflK subfamily.</text>
</comment>
<evidence type="ECO:0000256" key="1">
    <source>
        <dbReference type="ARBA" id="ARBA00006971"/>
    </source>
</evidence>
<dbReference type="SUPFAM" id="SSF117892">
    <property type="entry name" value="Band 7/SPFH domain"/>
    <property type="match status" value="1"/>
</dbReference>
<evidence type="ECO:0000256" key="3">
    <source>
        <dbReference type="SAM" id="MobiDB-lite"/>
    </source>
</evidence>
<evidence type="ECO:0000313" key="5">
    <source>
        <dbReference type="EMBL" id="MFD0960422.1"/>
    </source>
</evidence>
<organism evidence="5 6">
    <name type="scientific">Paenibacillus chungangensis</name>
    <dbReference type="NCBI Taxonomy" id="696535"/>
    <lineage>
        <taxon>Bacteria</taxon>
        <taxon>Bacillati</taxon>
        <taxon>Bacillota</taxon>
        <taxon>Bacilli</taxon>
        <taxon>Bacillales</taxon>
        <taxon>Paenibacillaceae</taxon>
        <taxon>Paenibacillus</taxon>
    </lineage>
</organism>
<evidence type="ECO:0000259" key="4">
    <source>
        <dbReference type="SMART" id="SM00244"/>
    </source>
</evidence>
<dbReference type="InterPro" id="IPR001107">
    <property type="entry name" value="Band_7"/>
</dbReference>
<dbReference type="RefSeq" id="WP_377564922.1">
    <property type="nucleotide sequence ID" value="NZ_JBHTJZ010000020.1"/>
</dbReference>
<reference evidence="6" key="1">
    <citation type="journal article" date="2019" name="Int. J. Syst. Evol. Microbiol.">
        <title>The Global Catalogue of Microorganisms (GCM) 10K type strain sequencing project: providing services to taxonomists for standard genome sequencing and annotation.</title>
        <authorList>
            <consortium name="The Broad Institute Genomics Platform"/>
            <consortium name="The Broad Institute Genome Sequencing Center for Infectious Disease"/>
            <person name="Wu L."/>
            <person name="Ma J."/>
        </authorList>
    </citation>
    <scope>NUCLEOTIDE SEQUENCE [LARGE SCALE GENOMIC DNA]</scope>
    <source>
        <strain evidence="6">CCUG 59129</strain>
    </source>
</reference>
<comment type="function">
    <text evidence="2">HflC and HflK could encode or regulate a protease.</text>
</comment>
<evidence type="ECO:0000313" key="6">
    <source>
        <dbReference type="Proteomes" id="UP001596989"/>
    </source>
</evidence>
<keyword evidence="6" id="KW-1185">Reference proteome</keyword>
<accession>A0ABW3HSD3</accession>
<sequence>MNQDQPGGERQNNKPPELKPGTVKKLVIGVAAVILLFYIGTSSFYTVQEQERAAILTFGKYTQETSAGLHFKWPYPIQDVRIVPAELTQKITIGYRQNGNQMIPVEDEAMMITGDENIVSADAVVTWKIENIRNYLHNIHNPEQFLRNSASASIRSVIGSQKLDYAITDGKTAIQDEVRNRLIELQKKYETGIQIIDLKFQDIEPPSGEVEEAFRAVTNAREEKNTKVNNAKKYENDRIPKARGEAQALIEQAEAEKKSRILNAEGDVAKFNAIYTEYAKNPGVTQDRLILETLEKIMPNAQIFITNSGSDTVNYLPLNELLNKRSGGDTAIAPTPAPTPPPQQTAEGDAQQGKQGDDAR</sequence>
<dbReference type="InterPro" id="IPR036013">
    <property type="entry name" value="Band_7/SPFH_dom_sf"/>
</dbReference>
<feature type="domain" description="Band 7" evidence="4">
    <location>
        <begin position="42"/>
        <end position="218"/>
    </location>
</feature>
<name>A0ABW3HSD3_9BACL</name>
<comment type="subcellular location">
    <subcellularLocation>
        <location evidence="2">Membrane</location>
    </subcellularLocation>
</comment>
<comment type="subunit">
    <text evidence="2">HflC and HflK may interact to form a multimeric complex.</text>
</comment>
<dbReference type="SMART" id="SM00244">
    <property type="entry name" value="PHB"/>
    <property type="match status" value="1"/>
</dbReference>
<gene>
    <name evidence="5" type="primary">hflK</name>
    <name evidence="5" type="ORF">ACFQ2I_13600</name>
</gene>
<dbReference type="PANTHER" id="PTHR42911">
    <property type="entry name" value="MODULATOR OF FTSH PROTEASE HFLC"/>
    <property type="match status" value="1"/>
</dbReference>
<keyword evidence="2" id="KW-0472">Membrane</keyword>
<dbReference type="NCBIfam" id="TIGR01933">
    <property type="entry name" value="hflK"/>
    <property type="match status" value="1"/>
</dbReference>
<dbReference type="Gene3D" id="3.30.479.30">
    <property type="entry name" value="Band 7 domain"/>
    <property type="match status" value="1"/>
</dbReference>
<dbReference type="Proteomes" id="UP001596989">
    <property type="component" value="Unassembled WGS sequence"/>
</dbReference>
<dbReference type="GO" id="GO:0006508">
    <property type="term" value="P:proteolysis"/>
    <property type="evidence" value="ECO:0007669"/>
    <property type="project" value="UniProtKB-KW"/>
</dbReference>
<dbReference type="GO" id="GO:0008233">
    <property type="term" value="F:peptidase activity"/>
    <property type="evidence" value="ECO:0007669"/>
    <property type="project" value="UniProtKB-KW"/>
</dbReference>
<feature type="transmembrane region" description="Helical" evidence="2">
    <location>
        <begin position="26"/>
        <end position="47"/>
    </location>
</feature>
<feature type="region of interest" description="Disordered" evidence="3">
    <location>
        <begin position="325"/>
        <end position="360"/>
    </location>
</feature>
<dbReference type="InterPro" id="IPR010201">
    <property type="entry name" value="HflK"/>
</dbReference>
<dbReference type="PANTHER" id="PTHR42911:SF2">
    <property type="entry name" value="PROHIBITIN FAMILY PROTEIN"/>
    <property type="match status" value="1"/>
</dbReference>
<dbReference type="EMBL" id="JBHTJZ010000020">
    <property type="protein sequence ID" value="MFD0960422.1"/>
    <property type="molecule type" value="Genomic_DNA"/>
</dbReference>
<keyword evidence="2" id="KW-1133">Transmembrane helix</keyword>
<dbReference type="Pfam" id="PF01145">
    <property type="entry name" value="Band_7"/>
    <property type="match status" value="1"/>
</dbReference>
<proteinExistence type="inferred from homology"/>
<keyword evidence="5" id="KW-0378">Hydrolase</keyword>
<evidence type="ECO:0000256" key="2">
    <source>
        <dbReference type="RuleBase" id="RU364113"/>
    </source>
</evidence>
<dbReference type="CDD" id="cd03404">
    <property type="entry name" value="SPFH_HflK"/>
    <property type="match status" value="1"/>
</dbReference>